<sequence length="202" mass="20898">MSKTGYLRFCLPVAGCLAGCLAASLVGSVAAMTSLAPSAHAAALTSGQRVAEALAQAQAARDGGDSETLARALGVIDRSGAHPLDGWTGADPVPEWRSTVAPAGSPLRGSPLGPGYRLGKVPAGQSESFEQVFLSGRKASVSVATQGGKPVSLRVTDGDKRIVCQSGRDGPACNWVPLFTQRYRIEVHNGGQYLANYYLVVD</sequence>
<proteinExistence type="predicted"/>
<feature type="chain" id="PRO_5046123220" evidence="1">
    <location>
        <begin position="42"/>
        <end position="202"/>
    </location>
</feature>
<dbReference type="Proteomes" id="UP001589858">
    <property type="component" value="Unassembled WGS sequence"/>
</dbReference>
<keyword evidence="3" id="KW-1185">Reference proteome</keyword>
<evidence type="ECO:0000313" key="3">
    <source>
        <dbReference type="Proteomes" id="UP001589858"/>
    </source>
</evidence>
<gene>
    <name evidence="2" type="ORF">ACFFF8_13300</name>
</gene>
<evidence type="ECO:0000256" key="1">
    <source>
        <dbReference type="SAM" id="SignalP"/>
    </source>
</evidence>
<dbReference type="RefSeq" id="WP_267221616.1">
    <property type="nucleotide sequence ID" value="NZ_JAPCWC010000011.1"/>
</dbReference>
<protein>
    <submittedName>
        <fullName evidence="2">Uncharacterized protein</fullName>
    </submittedName>
</protein>
<keyword evidence="1" id="KW-0732">Signal</keyword>
<accession>A0ABV6S979</accession>
<reference evidence="2 3" key="1">
    <citation type="submission" date="2024-09" db="EMBL/GenBank/DDBJ databases">
        <authorList>
            <person name="Sun Q."/>
            <person name="Mori K."/>
        </authorList>
    </citation>
    <scope>NUCLEOTIDE SEQUENCE [LARGE SCALE GENOMIC DNA]</scope>
    <source>
        <strain evidence="2 3">CICC 11035S</strain>
    </source>
</reference>
<dbReference type="EMBL" id="JBHLTM010000053">
    <property type="protein sequence ID" value="MFC0685576.1"/>
    <property type="molecule type" value="Genomic_DNA"/>
</dbReference>
<feature type="signal peptide" evidence="1">
    <location>
        <begin position="1"/>
        <end position="41"/>
    </location>
</feature>
<organism evidence="2 3">
    <name type="scientific">Novosphingobium clariflavum</name>
    <dbReference type="NCBI Taxonomy" id="2029884"/>
    <lineage>
        <taxon>Bacteria</taxon>
        <taxon>Pseudomonadati</taxon>
        <taxon>Pseudomonadota</taxon>
        <taxon>Alphaproteobacteria</taxon>
        <taxon>Sphingomonadales</taxon>
        <taxon>Sphingomonadaceae</taxon>
        <taxon>Novosphingobium</taxon>
    </lineage>
</organism>
<name>A0ABV6S979_9SPHN</name>
<comment type="caution">
    <text evidence="2">The sequence shown here is derived from an EMBL/GenBank/DDBJ whole genome shotgun (WGS) entry which is preliminary data.</text>
</comment>
<evidence type="ECO:0000313" key="2">
    <source>
        <dbReference type="EMBL" id="MFC0685576.1"/>
    </source>
</evidence>